<evidence type="ECO:0000256" key="1">
    <source>
        <dbReference type="SAM" id="MobiDB-lite"/>
    </source>
</evidence>
<feature type="compositionally biased region" description="Basic and acidic residues" evidence="1">
    <location>
        <begin position="1"/>
        <end position="17"/>
    </location>
</feature>
<evidence type="ECO:0000313" key="3">
    <source>
        <dbReference type="Proteomes" id="UP000255317"/>
    </source>
</evidence>
<reference evidence="2 3" key="1">
    <citation type="submission" date="2018-07" db="EMBL/GenBank/DDBJ databases">
        <title>Genomic Encyclopedia of Type Strains, Phase IV (KMG-IV): sequencing the most valuable type-strain genomes for metagenomic binning, comparative biology and taxonomic classification.</title>
        <authorList>
            <person name="Goeker M."/>
        </authorList>
    </citation>
    <scope>NUCLEOTIDE SEQUENCE [LARGE SCALE GENOMIC DNA]</scope>
    <source>
        <strain evidence="2 3">DSM 101478</strain>
    </source>
</reference>
<keyword evidence="3" id="KW-1185">Reference proteome</keyword>
<organism evidence="2 3">
    <name type="scientific">Marinirhabdus gelatinilytica</name>
    <dbReference type="NCBI Taxonomy" id="1703343"/>
    <lineage>
        <taxon>Bacteria</taxon>
        <taxon>Pseudomonadati</taxon>
        <taxon>Bacteroidota</taxon>
        <taxon>Flavobacteriia</taxon>
        <taxon>Flavobacteriales</taxon>
        <taxon>Flavobacteriaceae</taxon>
    </lineage>
</organism>
<dbReference type="OrthoDB" id="1451771at2"/>
<feature type="compositionally biased region" description="Basic and acidic residues" evidence="1">
    <location>
        <begin position="60"/>
        <end position="71"/>
    </location>
</feature>
<evidence type="ECO:0000313" key="2">
    <source>
        <dbReference type="EMBL" id="RDK85473.1"/>
    </source>
</evidence>
<protein>
    <submittedName>
        <fullName evidence="2">Uncharacterized protein</fullName>
    </submittedName>
</protein>
<accession>A0A370QAT3</accession>
<dbReference type="Proteomes" id="UP000255317">
    <property type="component" value="Unassembled WGS sequence"/>
</dbReference>
<gene>
    <name evidence="2" type="ORF">C8D94_103300</name>
</gene>
<dbReference type="RefSeq" id="WP_115123891.1">
    <property type="nucleotide sequence ID" value="NZ_QRAO01000003.1"/>
</dbReference>
<comment type="caution">
    <text evidence="2">The sequence shown here is derived from an EMBL/GenBank/DDBJ whole genome shotgun (WGS) entry which is preliminary data.</text>
</comment>
<feature type="region of interest" description="Disordered" evidence="1">
    <location>
        <begin position="1"/>
        <end position="71"/>
    </location>
</feature>
<proteinExistence type="predicted"/>
<name>A0A370QAT3_9FLAO</name>
<dbReference type="AlphaFoldDB" id="A0A370QAT3"/>
<dbReference type="EMBL" id="QRAO01000003">
    <property type="protein sequence ID" value="RDK85473.1"/>
    <property type="molecule type" value="Genomic_DNA"/>
</dbReference>
<sequence length="71" mass="7974">MKEDKKAPLLHKDKKNEQNIQNQDYPGEPNSKPNEPDTPTKNDPKKTPESNDPAGYDNNGKVKESPSGQRD</sequence>
<feature type="compositionally biased region" description="Basic and acidic residues" evidence="1">
    <location>
        <begin position="34"/>
        <end position="49"/>
    </location>
</feature>